<evidence type="ECO:0000256" key="3">
    <source>
        <dbReference type="ARBA" id="ARBA00022461"/>
    </source>
</evidence>
<dbReference type="GO" id="GO:0016020">
    <property type="term" value="C:membrane"/>
    <property type="evidence" value="ECO:0007669"/>
    <property type="project" value="UniProtKB-SubCell"/>
</dbReference>
<keyword evidence="2 11" id="KW-0813">Transport</keyword>
<evidence type="ECO:0000256" key="8">
    <source>
        <dbReference type="ARBA" id="ARBA00023136"/>
    </source>
</evidence>
<keyword evidence="10 11" id="KW-0407">Ion channel</keyword>
<dbReference type="GO" id="GO:0005272">
    <property type="term" value="F:sodium channel activity"/>
    <property type="evidence" value="ECO:0007669"/>
    <property type="project" value="UniProtKB-KW"/>
</dbReference>
<accession>E4X9R4</accession>
<keyword evidence="9 11" id="KW-0739">Sodium transport</keyword>
<organism evidence="12">
    <name type="scientific">Oikopleura dioica</name>
    <name type="common">Tunicate</name>
    <dbReference type="NCBI Taxonomy" id="34765"/>
    <lineage>
        <taxon>Eukaryota</taxon>
        <taxon>Metazoa</taxon>
        <taxon>Chordata</taxon>
        <taxon>Tunicata</taxon>
        <taxon>Appendicularia</taxon>
        <taxon>Copelata</taxon>
        <taxon>Oikopleuridae</taxon>
        <taxon>Oikopleura</taxon>
    </lineage>
</organism>
<reference evidence="12" key="1">
    <citation type="journal article" date="2010" name="Science">
        <title>Plasticity of animal genome architecture unmasked by rapid evolution of a pelagic tunicate.</title>
        <authorList>
            <person name="Denoeud F."/>
            <person name="Henriet S."/>
            <person name="Mungpakdee S."/>
            <person name="Aury J.M."/>
            <person name="Da Silva C."/>
            <person name="Brinkmann H."/>
            <person name="Mikhaleva J."/>
            <person name="Olsen L.C."/>
            <person name="Jubin C."/>
            <person name="Canestro C."/>
            <person name="Bouquet J.M."/>
            <person name="Danks G."/>
            <person name="Poulain J."/>
            <person name="Campsteijn C."/>
            <person name="Adamski M."/>
            <person name="Cross I."/>
            <person name="Yadetie F."/>
            <person name="Muffato M."/>
            <person name="Louis A."/>
            <person name="Butcher S."/>
            <person name="Tsagkogeorga G."/>
            <person name="Konrad A."/>
            <person name="Singh S."/>
            <person name="Jensen M.F."/>
            <person name="Cong E.H."/>
            <person name="Eikeseth-Otteraa H."/>
            <person name="Noel B."/>
            <person name="Anthouard V."/>
            <person name="Porcel B.M."/>
            <person name="Kachouri-Lafond R."/>
            <person name="Nishino A."/>
            <person name="Ugolini M."/>
            <person name="Chourrout P."/>
            <person name="Nishida H."/>
            <person name="Aasland R."/>
            <person name="Huzurbazar S."/>
            <person name="Westhof E."/>
            <person name="Delsuc F."/>
            <person name="Lehrach H."/>
            <person name="Reinhardt R."/>
            <person name="Weissenbach J."/>
            <person name="Roy S.W."/>
            <person name="Artiguenave F."/>
            <person name="Postlethwait J.H."/>
            <person name="Manak J.R."/>
            <person name="Thompson E.M."/>
            <person name="Jaillon O."/>
            <person name="Du Pasquier L."/>
            <person name="Boudinot P."/>
            <person name="Liberles D.A."/>
            <person name="Volff J.N."/>
            <person name="Philippe H."/>
            <person name="Lenhard B."/>
            <person name="Roest Crollius H."/>
            <person name="Wincker P."/>
            <person name="Chourrout D."/>
        </authorList>
    </citation>
    <scope>NUCLEOTIDE SEQUENCE [LARGE SCALE GENOMIC DNA]</scope>
</reference>
<dbReference type="AlphaFoldDB" id="E4X9R4"/>
<name>E4X9R4_OIKDI</name>
<gene>
    <name evidence="12" type="ORF">GSOID_T00005089001</name>
</gene>
<keyword evidence="7 11" id="KW-0406">Ion transport</keyword>
<evidence type="ECO:0000256" key="1">
    <source>
        <dbReference type="ARBA" id="ARBA00004141"/>
    </source>
</evidence>
<evidence type="ECO:0000256" key="4">
    <source>
        <dbReference type="ARBA" id="ARBA00022692"/>
    </source>
</evidence>
<keyword evidence="4 11" id="KW-0812">Transmembrane</keyword>
<keyword evidence="13" id="KW-1185">Reference proteome</keyword>
<keyword evidence="8" id="KW-0472">Membrane</keyword>
<keyword evidence="3 11" id="KW-0894">Sodium channel</keyword>
<comment type="similarity">
    <text evidence="11">Belongs to the amiloride-sensitive sodium channel (TC 1.A.6) family.</text>
</comment>
<dbReference type="OrthoDB" id="10370363at2759"/>
<protein>
    <submittedName>
        <fullName evidence="12">Uncharacterized protein</fullName>
    </submittedName>
</protein>
<keyword evidence="6" id="KW-0915">Sodium</keyword>
<dbReference type="EMBL" id="FN653031">
    <property type="protein sequence ID" value="CBY08515.1"/>
    <property type="molecule type" value="Genomic_DNA"/>
</dbReference>
<evidence type="ECO:0000256" key="7">
    <source>
        <dbReference type="ARBA" id="ARBA00023065"/>
    </source>
</evidence>
<proteinExistence type="inferred from homology"/>
<evidence type="ECO:0000256" key="10">
    <source>
        <dbReference type="ARBA" id="ARBA00023303"/>
    </source>
</evidence>
<keyword evidence="5" id="KW-1133">Transmembrane helix</keyword>
<dbReference type="Proteomes" id="UP000001307">
    <property type="component" value="Unassembled WGS sequence"/>
</dbReference>
<evidence type="ECO:0000256" key="6">
    <source>
        <dbReference type="ARBA" id="ARBA00023053"/>
    </source>
</evidence>
<evidence type="ECO:0000313" key="12">
    <source>
        <dbReference type="EMBL" id="CBY08515.1"/>
    </source>
</evidence>
<dbReference type="Pfam" id="PF00858">
    <property type="entry name" value="ASC"/>
    <property type="match status" value="1"/>
</dbReference>
<evidence type="ECO:0000256" key="11">
    <source>
        <dbReference type="RuleBase" id="RU000679"/>
    </source>
</evidence>
<sequence>MAELNDSVNENSFASEMTVSFAFNVSDNTYGWNGMQKNLRLRNTVAQEKLQVTDLHLLRDDIPLSSTLKPIVMLKVEQIVYLGLPFTKCRKAKQEDIYYSKMWCEAKAKLNDIISRCNCVPDYVDEFSAFNISKEYSFLMKSNTSLGASNNTKSCTFKDHTECITNLFTRAEWHTSCDDACESTKQTNANIRQVEPILDIIIRKKLHYTSDIVLNHVTLMLAPPIFERKVEVADYPISALMADIGGDFGLFLGLRFAIFKY</sequence>
<dbReference type="InParanoid" id="E4X9R4"/>
<dbReference type="InterPro" id="IPR001873">
    <property type="entry name" value="ENaC"/>
</dbReference>
<evidence type="ECO:0000256" key="2">
    <source>
        <dbReference type="ARBA" id="ARBA00022448"/>
    </source>
</evidence>
<evidence type="ECO:0000313" key="13">
    <source>
        <dbReference type="Proteomes" id="UP000001307"/>
    </source>
</evidence>
<comment type="subcellular location">
    <subcellularLocation>
        <location evidence="1">Membrane</location>
        <topology evidence="1">Multi-pass membrane protein</topology>
    </subcellularLocation>
</comment>
<evidence type="ECO:0000256" key="5">
    <source>
        <dbReference type="ARBA" id="ARBA00022989"/>
    </source>
</evidence>
<evidence type="ECO:0000256" key="9">
    <source>
        <dbReference type="ARBA" id="ARBA00023201"/>
    </source>
</evidence>